<comment type="caution">
    <text evidence="2">The sequence shown here is derived from an EMBL/GenBank/DDBJ whole genome shotgun (WGS) entry which is preliminary data.</text>
</comment>
<accession>A0A9J6FDS1</accession>
<feature type="compositionally biased region" description="Polar residues" evidence="1">
    <location>
        <begin position="85"/>
        <end position="94"/>
    </location>
</feature>
<name>A0A9J6FDS1_HAELO</name>
<reference evidence="2 3" key="1">
    <citation type="journal article" date="2020" name="Cell">
        <title>Large-Scale Comparative Analyses of Tick Genomes Elucidate Their Genetic Diversity and Vector Capacities.</title>
        <authorList>
            <consortium name="Tick Genome and Microbiome Consortium (TIGMIC)"/>
            <person name="Jia N."/>
            <person name="Wang J."/>
            <person name="Shi W."/>
            <person name="Du L."/>
            <person name="Sun Y."/>
            <person name="Zhan W."/>
            <person name="Jiang J.F."/>
            <person name="Wang Q."/>
            <person name="Zhang B."/>
            <person name="Ji P."/>
            <person name="Bell-Sakyi L."/>
            <person name="Cui X.M."/>
            <person name="Yuan T.T."/>
            <person name="Jiang B.G."/>
            <person name="Yang W.F."/>
            <person name="Lam T.T."/>
            <person name="Chang Q.C."/>
            <person name="Ding S.J."/>
            <person name="Wang X.J."/>
            <person name="Zhu J.G."/>
            <person name="Ruan X.D."/>
            <person name="Zhao L."/>
            <person name="Wei J.T."/>
            <person name="Ye R.Z."/>
            <person name="Que T.C."/>
            <person name="Du C.H."/>
            <person name="Zhou Y.H."/>
            <person name="Cheng J.X."/>
            <person name="Dai P.F."/>
            <person name="Guo W.B."/>
            <person name="Han X.H."/>
            <person name="Huang E.J."/>
            <person name="Li L.F."/>
            <person name="Wei W."/>
            <person name="Gao Y.C."/>
            <person name="Liu J.Z."/>
            <person name="Shao H.Z."/>
            <person name="Wang X."/>
            <person name="Wang C.C."/>
            <person name="Yang T.C."/>
            <person name="Huo Q.B."/>
            <person name="Li W."/>
            <person name="Chen H.Y."/>
            <person name="Chen S.E."/>
            <person name="Zhou L.G."/>
            <person name="Ni X.B."/>
            <person name="Tian J.H."/>
            <person name="Sheng Y."/>
            <person name="Liu T."/>
            <person name="Pan Y.S."/>
            <person name="Xia L.Y."/>
            <person name="Li J."/>
            <person name="Zhao F."/>
            <person name="Cao W.C."/>
        </authorList>
    </citation>
    <scope>NUCLEOTIDE SEQUENCE [LARGE SCALE GENOMIC DNA]</scope>
    <source>
        <strain evidence="2">HaeL-2018</strain>
    </source>
</reference>
<feature type="region of interest" description="Disordered" evidence="1">
    <location>
        <begin position="85"/>
        <end position="112"/>
    </location>
</feature>
<evidence type="ECO:0000256" key="1">
    <source>
        <dbReference type="SAM" id="MobiDB-lite"/>
    </source>
</evidence>
<evidence type="ECO:0000313" key="3">
    <source>
        <dbReference type="Proteomes" id="UP000821853"/>
    </source>
</evidence>
<gene>
    <name evidence="2" type="ORF">HPB48_002907</name>
</gene>
<protein>
    <submittedName>
        <fullName evidence="2">Uncharacterized protein</fullName>
    </submittedName>
</protein>
<sequence>MSRENPAADHECVPTCKLCGLSRPTASRDCRKKLRLPPPPIWVRERGLTSHATTGYSSNHQQRQVPRTAQPLSLVSPNVSWSGVTAVPPTTSDQFPPLPACTKSPPSSPIDPQYAKLEQENAQFLEKLAEKKLKNLRFSKST</sequence>
<dbReference type="Proteomes" id="UP000821853">
    <property type="component" value="Chromosome 1"/>
</dbReference>
<dbReference type="AlphaFoldDB" id="A0A9J6FDS1"/>
<organism evidence="2 3">
    <name type="scientific">Haemaphysalis longicornis</name>
    <name type="common">Bush tick</name>
    <dbReference type="NCBI Taxonomy" id="44386"/>
    <lineage>
        <taxon>Eukaryota</taxon>
        <taxon>Metazoa</taxon>
        <taxon>Ecdysozoa</taxon>
        <taxon>Arthropoda</taxon>
        <taxon>Chelicerata</taxon>
        <taxon>Arachnida</taxon>
        <taxon>Acari</taxon>
        <taxon>Parasitiformes</taxon>
        <taxon>Ixodida</taxon>
        <taxon>Ixodoidea</taxon>
        <taxon>Ixodidae</taxon>
        <taxon>Haemaphysalinae</taxon>
        <taxon>Haemaphysalis</taxon>
    </lineage>
</organism>
<dbReference type="VEuPathDB" id="VectorBase:HLOH_061639"/>
<proteinExistence type="predicted"/>
<dbReference type="EMBL" id="JABSTR010000001">
    <property type="protein sequence ID" value="KAH9361045.1"/>
    <property type="molecule type" value="Genomic_DNA"/>
</dbReference>
<feature type="region of interest" description="Disordered" evidence="1">
    <location>
        <begin position="21"/>
        <end position="67"/>
    </location>
</feature>
<evidence type="ECO:0000313" key="2">
    <source>
        <dbReference type="EMBL" id="KAH9361045.1"/>
    </source>
</evidence>
<feature type="compositionally biased region" description="Polar residues" evidence="1">
    <location>
        <begin position="50"/>
        <end position="67"/>
    </location>
</feature>
<keyword evidence="3" id="KW-1185">Reference proteome</keyword>